<dbReference type="AlphaFoldDB" id="A0A9W6X3I2"/>
<feature type="domain" description="Tf2-1-like SH3-like" evidence="2">
    <location>
        <begin position="60"/>
        <end position="124"/>
    </location>
</feature>
<dbReference type="PANTHER" id="PTHR46148">
    <property type="entry name" value="CHROMO DOMAIN-CONTAINING PROTEIN"/>
    <property type="match status" value="1"/>
</dbReference>
<dbReference type="OrthoDB" id="123497at2759"/>
<dbReference type="InterPro" id="IPR056924">
    <property type="entry name" value="SH3_Tf2-1"/>
</dbReference>
<feature type="region of interest" description="Disordered" evidence="1">
    <location>
        <begin position="147"/>
        <end position="166"/>
    </location>
</feature>
<keyword evidence="4" id="KW-1185">Reference proteome</keyword>
<dbReference type="Proteomes" id="UP001165121">
    <property type="component" value="Unassembled WGS sequence"/>
</dbReference>
<organism evidence="3 4">
    <name type="scientific">Phytophthora fragariaefolia</name>
    <dbReference type="NCBI Taxonomy" id="1490495"/>
    <lineage>
        <taxon>Eukaryota</taxon>
        <taxon>Sar</taxon>
        <taxon>Stramenopiles</taxon>
        <taxon>Oomycota</taxon>
        <taxon>Peronosporomycetes</taxon>
        <taxon>Peronosporales</taxon>
        <taxon>Peronosporaceae</taxon>
        <taxon>Phytophthora</taxon>
    </lineage>
</organism>
<sequence length="166" mass="19188">MPDDVASEPEFTKLEKSGREFLLREKTLIKVAQGRTSEAQERMKYYYDKNRFVQNFEMNDTVLLDGKNLDIRHKAYAQSEKLVPRYIGPFPVLKKSSKDSYDLGISKGLKLHPVFHTSLLKTYHKDPKRRQKWTSLYLPMELNNNSLRPGSGIGSTRENSTTRFGG</sequence>
<evidence type="ECO:0000256" key="1">
    <source>
        <dbReference type="SAM" id="MobiDB-lite"/>
    </source>
</evidence>
<evidence type="ECO:0000313" key="3">
    <source>
        <dbReference type="EMBL" id="GMF29680.1"/>
    </source>
</evidence>
<name>A0A9W6X3I2_9STRA</name>
<comment type="caution">
    <text evidence="3">The sequence shown here is derived from an EMBL/GenBank/DDBJ whole genome shotgun (WGS) entry which is preliminary data.</text>
</comment>
<dbReference type="PANTHER" id="PTHR46148:SF52">
    <property type="entry name" value="OS04G0603800 PROTEIN"/>
    <property type="match status" value="1"/>
</dbReference>
<dbReference type="EMBL" id="BSXT01000543">
    <property type="protein sequence ID" value="GMF29680.1"/>
    <property type="molecule type" value="Genomic_DNA"/>
</dbReference>
<evidence type="ECO:0000313" key="4">
    <source>
        <dbReference type="Proteomes" id="UP001165121"/>
    </source>
</evidence>
<proteinExistence type="predicted"/>
<accession>A0A9W6X3I2</accession>
<gene>
    <name evidence="3" type="ORF">Pfra01_000640600</name>
</gene>
<reference evidence="3" key="1">
    <citation type="submission" date="2023-04" db="EMBL/GenBank/DDBJ databases">
        <title>Phytophthora fragariaefolia NBRC 109709.</title>
        <authorList>
            <person name="Ichikawa N."/>
            <person name="Sato H."/>
            <person name="Tonouchi N."/>
        </authorList>
    </citation>
    <scope>NUCLEOTIDE SEQUENCE</scope>
    <source>
        <strain evidence="3">NBRC 109709</strain>
    </source>
</reference>
<dbReference type="Pfam" id="PF24626">
    <property type="entry name" value="SH3_Tf2-1"/>
    <property type="match status" value="1"/>
</dbReference>
<protein>
    <submittedName>
        <fullName evidence="3">Unnamed protein product</fullName>
    </submittedName>
</protein>
<evidence type="ECO:0000259" key="2">
    <source>
        <dbReference type="Pfam" id="PF24626"/>
    </source>
</evidence>